<dbReference type="FunFam" id="3.30.160.60:FF:002343">
    <property type="entry name" value="Zinc finger protein 33A"/>
    <property type="match status" value="1"/>
</dbReference>
<feature type="domain" description="C2H2-type" evidence="12">
    <location>
        <begin position="336"/>
        <end position="358"/>
    </location>
</feature>
<dbReference type="AlphaFoldDB" id="A0A3P8SFC5"/>
<evidence type="ECO:0000256" key="6">
    <source>
        <dbReference type="ARBA" id="ARBA00023015"/>
    </source>
</evidence>
<evidence type="ECO:0000256" key="4">
    <source>
        <dbReference type="ARBA" id="ARBA00022771"/>
    </source>
</evidence>
<feature type="domain" description="BTB" evidence="11">
    <location>
        <begin position="33"/>
        <end position="106"/>
    </location>
</feature>
<dbReference type="PROSITE" id="PS50097">
    <property type="entry name" value="BTB"/>
    <property type="match status" value="1"/>
</dbReference>
<dbReference type="FunFam" id="3.30.160.60:FF:000012">
    <property type="entry name" value="RB-associated KRAB zinc finger protein-like"/>
    <property type="match status" value="1"/>
</dbReference>
<comment type="subcellular location">
    <subcellularLocation>
        <location evidence="1">Nucleus</location>
    </subcellularLocation>
</comment>
<keyword evidence="3" id="KW-0677">Repeat</keyword>
<reference evidence="13" key="3">
    <citation type="submission" date="2025-09" db="UniProtKB">
        <authorList>
            <consortium name="Ensembl"/>
        </authorList>
    </citation>
    <scope>IDENTIFICATION</scope>
</reference>
<evidence type="ECO:0000256" key="10">
    <source>
        <dbReference type="SAM" id="MobiDB-lite"/>
    </source>
</evidence>
<dbReference type="STRING" id="161767.ENSAPEP00000010847"/>
<dbReference type="GO" id="GO:0000981">
    <property type="term" value="F:DNA-binding transcription factor activity, RNA polymerase II-specific"/>
    <property type="evidence" value="ECO:0007669"/>
    <property type="project" value="TreeGrafter"/>
</dbReference>
<reference evidence="13" key="2">
    <citation type="submission" date="2025-08" db="UniProtKB">
        <authorList>
            <consortium name="Ensembl"/>
        </authorList>
    </citation>
    <scope>IDENTIFICATION</scope>
</reference>
<dbReference type="PROSITE" id="PS00028">
    <property type="entry name" value="ZINC_FINGER_C2H2_1"/>
    <property type="match status" value="2"/>
</dbReference>
<dbReference type="Pfam" id="PF00651">
    <property type="entry name" value="BTB"/>
    <property type="match status" value="1"/>
</dbReference>
<keyword evidence="2" id="KW-0479">Metal-binding</keyword>
<protein>
    <recommendedName>
        <fullName evidence="15">Zinc finger and BTB domain containing 26</fullName>
    </recommendedName>
</protein>
<dbReference type="InterPro" id="IPR036236">
    <property type="entry name" value="Znf_C2H2_sf"/>
</dbReference>
<dbReference type="Proteomes" id="UP000265080">
    <property type="component" value="Chromosome 16"/>
</dbReference>
<accession>A0A3P8SFC5</accession>
<evidence type="ECO:0000313" key="14">
    <source>
        <dbReference type="Proteomes" id="UP000265080"/>
    </source>
</evidence>
<dbReference type="SMART" id="SM00355">
    <property type="entry name" value="ZnF_C2H2"/>
    <property type="match status" value="4"/>
</dbReference>
<evidence type="ECO:0000256" key="3">
    <source>
        <dbReference type="ARBA" id="ARBA00022737"/>
    </source>
</evidence>
<sequence>MSASSDTLQFSLSAHGDSMLSKVNILREECRFCDITLVLGDAQGPAVKPFHFHGHRAVLAASSDFLRDQFLLHEGRAELRVSVVSSVKVAETLLLSCYTGQLEVPLRELVSYLTAASALQMGQVVEKCVQAVSQFLSPTLAFLKLERRSEEEKQLESSWLGTSFQNHEEEDAAQPITSIQEANIKEGGAAVIQSKLWASQETKVDSRGLRETVEAEREECEDAACCLDTLELEEGGDIQLFHANNQLCHVHHIEGPFNCKLHPPASFQDQISSSASTIRRSSAAHEELVENAQNQREQELEQPLEEENVHTAAAQLQQQHGKVAEDSGNTLVQRPYLCRRCDKVFQHLESYVGHLKEHRQYFCLVCEKGFSQKSNLTRHVRVHAGDKPFRCPLCHKTFTQKAMLQDHLDLHTGDRPHRCSYTAVHFAHKAGLRCHLRANHGKSSWQNVLE</sequence>
<dbReference type="InterPro" id="IPR000210">
    <property type="entry name" value="BTB/POZ_dom"/>
</dbReference>
<organism evidence="13 14">
    <name type="scientific">Amphiprion percula</name>
    <name type="common">Orange clownfish</name>
    <name type="synonym">Lutjanus percula</name>
    <dbReference type="NCBI Taxonomy" id="161767"/>
    <lineage>
        <taxon>Eukaryota</taxon>
        <taxon>Metazoa</taxon>
        <taxon>Chordata</taxon>
        <taxon>Craniata</taxon>
        <taxon>Vertebrata</taxon>
        <taxon>Euteleostomi</taxon>
        <taxon>Actinopterygii</taxon>
        <taxon>Neopterygii</taxon>
        <taxon>Teleostei</taxon>
        <taxon>Neoteleostei</taxon>
        <taxon>Acanthomorphata</taxon>
        <taxon>Ovalentaria</taxon>
        <taxon>Pomacentridae</taxon>
        <taxon>Amphiprion</taxon>
    </lineage>
</organism>
<evidence type="ECO:0008006" key="15">
    <source>
        <dbReference type="Google" id="ProtNLM"/>
    </source>
</evidence>
<evidence type="ECO:0000256" key="8">
    <source>
        <dbReference type="ARBA" id="ARBA00023242"/>
    </source>
</evidence>
<feature type="region of interest" description="Disordered" evidence="10">
    <location>
        <begin position="272"/>
        <end position="301"/>
    </location>
</feature>
<evidence type="ECO:0000256" key="9">
    <source>
        <dbReference type="PROSITE-ProRule" id="PRU00042"/>
    </source>
</evidence>
<dbReference type="PROSITE" id="PS50157">
    <property type="entry name" value="ZINC_FINGER_C2H2_2"/>
    <property type="match status" value="3"/>
</dbReference>
<dbReference type="Ensembl" id="ENSAPET00000011144.1">
    <property type="protein sequence ID" value="ENSAPEP00000010847.1"/>
    <property type="gene ID" value="ENSAPEG00000007788.1"/>
</dbReference>
<dbReference type="SUPFAM" id="SSF54695">
    <property type="entry name" value="POZ domain"/>
    <property type="match status" value="1"/>
</dbReference>
<evidence type="ECO:0000256" key="5">
    <source>
        <dbReference type="ARBA" id="ARBA00022833"/>
    </source>
</evidence>
<dbReference type="Pfam" id="PF00096">
    <property type="entry name" value="zf-C2H2"/>
    <property type="match status" value="2"/>
</dbReference>
<dbReference type="PANTHER" id="PTHR24394">
    <property type="entry name" value="ZINC FINGER PROTEIN"/>
    <property type="match status" value="1"/>
</dbReference>
<evidence type="ECO:0000313" key="13">
    <source>
        <dbReference type="Ensembl" id="ENSAPEP00000010847.1"/>
    </source>
</evidence>
<evidence type="ECO:0000256" key="7">
    <source>
        <dbReference type="ARBA" id="ARBA00023163"/>
    </source>
</evidence>
<evidence type="ECO:0000256" key="1">
    <source>
        <dbReference type="ARBA" id="ARBA00004123"/>
    </source>
</evidence>
<dbReference type="OMA" id="CPLCHET"/>
<dbReference type="GO" id="GO:0008270">
    <property type="term" value="F:zinc ion binding"/>
    <property type="evidence" value="ECO:0007669"/>
    <property type="project" value="UniProtKB-KW"/>
</dbReference>
<dbReference type="GO" id="GO:0005634">
    <property type="term" value="C:nucleus"/>
    <property type="evidence" value="ECO:0007669"/>
    <property type="project" value="UniProtKB-SubCell"/>
</dbReference>
<proteinExistence type="predicted"/>
<evidence type="ECO:0000259" key="12">
    <source>
        <dbReference type="PROSITE" id="PS50157"/>
    </source>
</evidence>
<keyword evidence="5" id="KW-0862">Zinc</keyword>
<name>A0A3P8SFC5_AMPPE</name>
<dbReference type="GeneTree" id="ENSGT00940000157920"/>
<feature type="domain" description="C2H2-type" evidence="12">
    <location>
        <begin position="361"/>
        <end position="388"/>
    </location>
</feature>
<feature type="compositionally biased region" description="Low complexity" evidence="10">
    <location>
        <begin position="272"/>
        <end position="281"/>
    </location>
</feature>
<dbReference type="InterPro" id="IPR013087">
    <property type="entry name" value="Znf_C2H2_type"/>
</dbReference>
<keyword evidence="4 9" id="KW-0863">Zinc-finger</keyword>
<keyword evidence="6" id="KW-0805">Transcription regulation</keyword>
<dbReference type="SUPFAM" id="SSF57667">
    <property type="entry name" value="beta-beta-alpha zinc fingers"/>
    <property type="match status" value="2"/>
</dbReference>
<keyword evidence="8" id="KW-0539">Nucleus</keyword>
<evidence type="ECO:0000259" key="11">
    <source>
        <dbReference type="PROSITE" id="PS50097"/>
    </source>
</evidence>
<evidence type="ECO:0000256" key="2">
    <source>
        <dbReference type="ARBA" id="ARBA00022723"/>
    </source>
</evidence>
<dbReference type="SMART" id="SM00225">
    <property type="entry name" value="BTB"/>
    <property type="match status" value="1"/>
</dbReference>
<dbReference type="InterPro" id="IPR011333">
    <property type="entry name" value="SKP1/BTB/POZ_sf"/>
</dbReference>
<keyword evidence="7" id="KW-0804">Transcription</keyword>
<dbReference type="Gene3D" id="3.30.160.60">
    <property type="entry name" value="Classic Zinc Finger"/>
    <property type="match status" value="2"/>
</dbReference>
<feature type="domain" description="C2H2-type" evidence="12">
    <location>
        <begin position="389"/>
        <end position="416"/>
    </location>
</feature>
<dbReference type="PANTHER" id="PTHR24394:SF56">
    <property type="entry name" value="NOVEL PROTEIN CONTAINING BTB_POZ DOMAIN"/>
    <property type="match status" value="1"/>
</dbReference>
<dbReference type="Gene3D" id="3.30.710.10">
    <property type="entry name" value="Potassium Channel Kv1.1, Chain A"/>
    <property type="match status" value="1"/>
</dbReference>
<keyword evidence="14" id="KW-1185">Reference proteome</keyword>
<reference evidence="13 14" key="1">
    <citation type="submission" date="2018-03" db="EMBL/GenBank/DDBJ databases">
        <title>Finding Nemo's genes: A chromosome-scale reference assembly of the genome of the orange clownfish Amphiprion percula.</title>
        <authorList>
            <person name="Lehmann R."/>
        </authorList>
    </citation>
    <scope>NUCLEOTIDE SEQUENCE</scope>
</reference>